<keyword evidence="2" id="KW-1185">Reference proteome</keyword>
<dbReference type="AlphaFoldDB" id="A0A074YNM0"/>
<dbReference type="HOGENOM" id="CLU_949895_0_0_1"/>
<name>A0A074YNM0_AURSE</name>
<gene>
    <name evidence="1" type="ORF">AUEXF2481DRAFT_680239</name>
</gene>
<dbReference type="OrthoDB" id="3929920at2759"/>
<reference evidence="1 2" key="1">
    <citation type="journal article" date="2014" name="BMC Genomics">
        <title>Genome sequencing of four Aureobasidium pullulans varieties: biotechnological potential, stress tolerance, and description of new species.</title>
        <authorList>
            <person name="Gostin Ar C."/>
            <person name="Ohm R.A."/>
            <person name="Kogej T."/>
            <person name="Sonjak S."/>
            <person name="Turk M."/>
            <person name="Zajc J."/>
            <person name="Zalar P."/>
            <person name="Grube M."/>
            <person name="Sun H."/>
            <person name="Han J."/>
            <person name="Sharma A."/>
            <person name="Chiniquy J."/>
            <person name="Ngan C.Y."/>
            <person name="Lipzen A."/>
            <person name="Barry K."/>
            <person name="Grigoriev I.V."/>
            <person name="Gunde-Cimerman N."/>
        </authorList>
    </citation>
    <scope>NUCLEOTIDE SEQUENCE [LARGE SCALE GENOMIC DNA]</scope>
    <source>
        <strain evidence="1 2">EXF-2481</strain>
    </source>
</reference>
<dbReference type="RefSeq" id="XP_013344332.1">
    <property type="nucleotide sequence ID" value="XM_013488878.1"/>
</dbReference>
<organism evidence="1 2">
    <name type="scientific">Aureobasidium subglaciale (strain EXF-2481)</name>
    <name type="common">Aureobasidium pullulans var. subglaciale</name>
    <dbReference type="NCBI Taxonomy" id="1043005"/>
    <lineage>
        <taxon>Eukaryota</taxon>
        <taxon>Fungi</taxon>
        <taxon>Dikarya</taxon>
        <taxon>Ascomycota</taxon>
        <taxon>Pezizomycotina</taxon>
        <taxon>Dothideomycetes</taxon>
        <taxon>Dothideomycetidae</taxon>
        <taxon>Dothideales</taxon>
        <taxon>Saccotheciaceae</taxon>
        <taxon>Aureobasidium</taxon>
    </lineage>
</organism>
<dbReference type="Proteomes" id="UP000030641">
    <property type="component" value="Unassembled WGS sequence"/>
</dbReference>
<dbReference type="EMBL" id="KL584758">
    <property type="protein sequence ID" value="KEQ95652.1"/>
    <property type="molecule type" value="Genomic_DNA"/>
</dbReference>
<accession>A0A074YNM0</accession>
<dbReference type="GeneID" id="25370484"/>
<proteinExistence type="predicted"/>
<evidence type="ECO:0000313" key="1">
    <source>
        <dbReference type="EMBL" id="KEQ95652.1"/>
    </source>
</evidence>
<sequence>MCWKVETKVRCGICRKEAVVSTVHLGCHLDAVDMDSRGTCAEDITSEISGSHPCNSCVFETDDGGPADDRYPEPSDHPGFDQPKLALEVGRVPLPEPTVYKTHRKIENLAGAADELPSYDEAVSTPDPPSYVLTWVRHAETDVADIASNFATYRHRGLAAVARKRKAQIFELQRMLEDKSSKAAKLLDFAYETIESFLAEHEQMMLRIIHLRKQLEAVQTEIAFEGSSYPSPSQMALLEHRRDAILRALEGCAELNHLPDNTFVSPAVWDSRLGKLLAHVRAEMEKANNSGSE</sequence>
<protein>
    <submittedName>
        <fullName evidence="1">Uncharacterized protein</fullName>
    </submittedName>
</protein>
<evidence type="ECO:0000313" key="2">
    <source>
        <dbReference type="Proteomes" id="UP000030641"/>
    </source>
</evidence>
<dbReference type="InParanoid" id="A0A074YNM0"/>